<evidence type="ECO:0000256" key="16">
    <source>
        <dbReference type="ARBA" id="ARBA00023242"/>
    </source>
</evidence>
<keyword evidence="9" id="KW-0507">mRNA processing</keyword>
<gene>
    <name evidence="20" type="ORF">BYL167_LOCUS75546</name>
    <name evidence="21" type="ORF">GIL414_LOCUS87087</name>
</gene>
<evidence type="ECO:0000256" key="3">
    <source>
        <dbReference type="ARBA" id="ARBA00004324"/>
    </source>
</evidence>
<dbReference type="AlphaFoldDB" id="A0A8S3K605"/>
<dbReference type="GO" id="GO:0006417">
    <property type="term" value="P:regulation of translation"/>
    <property type="evidence" value="ECO:0007669"/>
    <property type="project" value="UniProtKB-KW"/>
</dbReference>
<evidence type="ECO:0000313" key="21">
    <source>
        <dbReference type="EMBL" id="CAF5226376.1"/>
    </source>
</evidence>
<keyword evidence="8" id="KW-0963">Cytoplasm</keyword>
<feature type="compositionally biased region" description="Basic and acidic residues" evidence="18">
    <location>
        <begin position="71"/>
        <end position="110"/>
    </location>
</feature>
<sequence>MDDEELHRKVQPRRITNKKLKDDEHSEDNEDDDDDNDNQNVPIIKKSDKNKPVLDDDNNAHSPAYIPRKGKFYEHDDRTLNENERPKQEISKQDNRFYTDSDAKWQHDLY</sequence>
<keyword evidence="16" id="KW-0539">Nucleus</keyword>
<evidence type="ECO:0000256" key="7">
    <source>
        <dbReference type="ARBA" id="ARBA00022448"/>
    </source>
</evidence>
<evidence type="ECO:0000256" key="13">
    <source>
        <dbReference type="ARBA" id="ARBA00022884"/>
    </source>
</evidence>
<evidence type="ECO:0000313" key="22">
    <source>
        <dbReference type="Proteomes" id="UP000681720"/>
    </source>
</evidence>
<evidence type="ECO:0000256" key="10">
    <source>
        <dbReference type="ARBA" id="ARBA00022728"/>
    </source>
</evidence>
<dbReference type="GO" id="GO:0006397">
    <property type="term" value="P:mRNA processing"/>
    <property type="evidence" value="ECO:0007669"/>
    <property type="project" value="UniProtKB-KW"/>
</dbReference>
<feature type="compositionally biased region" description="Acidic residues" evidence="18">
    <location>
        <begin position="25"/>
        <end position="37"/>
    </location>
</feature>
<keyword evidence="7" id="KW-0813">Transport</keyword>
<feature type="domain" description="Btz" evidence="19">
    <location>
        <begin position="26"/>
        <end position="110"/>
    </location>
</feature>
<proteinExistence type="inferred from homology"/>
<keyword evidence="10" id="KW-0747">Spliceosome</keyword>
<dbReference type="Pfam" id="PF09405">
    <property type="entry name" value="Btz"/>
    <property type="match status" value="1"/>
</dbReference>
<dbReference type="GO" id="GO:0000184">
    <property type="term" value="P:nuclear-transcribed mRNA catabolic process, nonsense-mediated decay"/>
    <property type="evidence" value="ECO:0007669"/>
    <property type="project" value="UniProtKB-KW"/>
</dbReference>
<comment type="subcellular location">
    <subcellularLocation>
        <location evidence="2">Cell projection</location>
        <location evidence="2">Dendrite</location>
    </subcellularLocation>
    <subcellularLocation>
        <location evidence="1">Cytoplasm</location>
        <location evidence="1">Stress granule</location>
    </subcellularLocation>
    <subcellularLocation>
        <location evidence="4">Cytoplasm</location>
        <location evidence="4">Perinuclear region</location>
    </subcellularLocation>
    <subcellularLocation>
        <location evidence="3">Nucleus speckle</location>
    </subcellularLocation>
</comment>
<dbReference type="Proteomes" id="UP000681967">
    <property type="component" value="Unassembled WGS sequence"/>
</dbReference>
<feature type="region of interest" description="Disordered" evidence="18">
    <location>
        <begin position="1"/>
        <end position="110"/>
    </location>
</feature>
<evidence type="ECO:0000256" key="15">
    <source>
        <dbReference type="ARBA" id="ARBA00023187"/>
    </source>
</evidence>
<name>A0A8S3K605_9BILA</name>
<dbReference type="Proteomes" id="UP000681720">
    <property type="component" value="Unassembled WGS sequence"/>
</dbReference>
<evidence type="ECO:0000259" key="19">
    <source>
        <dbReference type="Pfam" id="PF09405"/>
    </source>
</evidence>
<keyword evidence="12" id="KW-0810">Translation regulation</keyword>
<dbReference type="GO" id="GO:0048471">
    <property type="term" value="C:perinuclear region of cytoplasm"/>
    <property type="evidence" value="ECO:0007669"/>
    <property type="project" value="UniProtKB-SubCell"/>
</dbReference>
<evidence type="ECO:0000256" key="14">
    <source>
        <dbReference type="ARBA" id="ARBA00023161"/>
    </source>
</evidence>
<comment type="caution">
    <text evidence="21">The sequence shown here is derived from an EMBL/GenBank/DDBJ whole genome shotgun (WGS) entry which is preliminary data.</text>
</comment>
<evidence type="ECO:0000256" key="11">
    <source>
        <dbReference type="ARBA" id="ARBA00022816"/>
    </source>
</evidence>
<evidence type="ECO:0000256" key="2">
    <source>
        <dbReference type="ARBA" id="ARBA00004279"/>
    </source>
</evidence>
<dbReference type="GO" id="GO:0008380">
    <property type="term" value="P:RNA splicing"/>
    <property type="evidence" value="ECO:0007669"/>
    <property type="project" value="UniProtKB-KW"/>
</dbReference>
<feature type="non-terminal residue" evidence="21">
    <location>
        <position position="1"/>
    </location>
</feature>
<accession>A0A8S3K605</accession>
<evidence type="ECO:0000256" key="17">
    <source>
        <dbReference type="ARBA" id="ARBA00023273"/>
    </source>
</evidence>
<keyword evidence="13" id="KW-0694">RNA-binding</keyword>
<dbReference type="GO" id="GO:0010494">
    <property type="term" value="C:cytoplasmic stress granule"/>
    <property type="evidence" value="ECO:0007669"/>
    <property type="project" value="UniProtKB-SubCell"/>
</dbReference>
<evidence type="ECO:0000256" key="1">
    <source>
        <dbReference type="ARBA" id="ARBA00004210"/>
    </source>
</evidence>
<evidence type="ECO:0000256" key="5">
    <source>
        <dbReference type="ARBA" id="ARBA00009548"/>
    </source>
</evidence>
<reference evidence="21" key="1">
    <citation type="submission" date="2021-02" db="EMBL/GenBank/DDBJ databases">
        <authorList>
            <person name="Nowell W R."/>
        </authorList>
    </citation>
    <scope>NUCLEOTIDE SEQUENCE</scope>
</reference>
<dbReference type="GO" id="GO:0016607">
    <property type="term" value="C:nuclear speck"/>
    <property type="evidence" value="ECO:0007669"/>
    <property type="project" value="UniProtKB-SubCell"/>
</dbReference>
<dbReference type="PANTHER" id="PTHR13434">
    <property type="entry name" value="PROTEIN CASC3"/>
    <property type="match status" value="1"/>
</dbReference>
<evidence type="ECO:0000256" key="18">
    <source>
        <dbReference type="SAM" id="MobiDB-lite"/>
    </source>
</evidence>
<dbReference type="GO" id="GO:0030425">
    <property type="term" value="C:dendrite"/>
    <property type="evidence" value="ECO:0007669"/>
    <property type="project" value="UniProtKB-SubCell"/>
</dbReference>
<evidence type="ECO:0000313" key="20">
    <source>
        <dbReference type="EMBL" id="CAF5164574.1"/>
    </source>
</evidence>
<dbReference type="GO" id="GO:0035145">
    <property type="term" value="C:exon-exon junction complex"/>
    <property type="evidence" value="ECO:0007669"/>
    <property type="project" value="InterPro"/>
</dbReference>
<dbReference type="InterPro" id="IPR018545">
    <property type="entry name" value="Btz_dom"/>
</dbReference>
<dbReference type="EMBL" id="CAJOBH010270628">
    <property type="protein sequence ID" value="CAF5164574.1"/>
    <property type="molecule type" value="Genomic_DNA"/>
</dbReference>
<evidence type="ECO:0000256" key="6">
    <source>
        <dbReference type="ARBA" id="ARBA00019964"/>
    </source>
</evidence>
<evidence type="ECO:0000256" key="12">
    <source>
        <dbReference type="ARBA" id="ARBA00022845"/>
    </source>
</evidence>
<dbReference type="GO" id="GO:0003729">
    <property type="term" value="F:mRNA binding"/>
    <property type="evidence" value="ECO:0007669"/>
    <property type="project" value="InterPro"/>
</dbReference>
<keyword evidence="17" id="KW-0966">Cell projection</keyword>
<dbReference type="GO" id="GO:0051028">
    <property type="term" value="P:mRNA transport"/>
    <property type="evidence" value="ECO:0007669"/>
    <property type="project" value="UniProtKB-KW"/>
</dbReference>
<dbReference type="InterPro" id="IPR028544">
    <property type="entry name" value="CASC3"/>
</dbReference>
<keyword evidence="14" id="KW-0866">Nonsense-mediated mRNA decay</keyword>
<comment type="similarity">
    <text evidence="5">Belongs to the CASC3 family.</text>
</comment>
<dbReference type="GO" id="GO:0005681">
    <property type="term" value="C:spliceosomal complex"/>
    <property type="evidence" value="ECO:0007669"/>
    <property type="project" value="UniProtKB-KW"/>
</dbReference>
<dbReference type="PANTHER" id="PTHR13434:SF0">
    <property type="entry name" value="PROTEIN CASC3"/>
    <property type="match status" value="1"/>
</dbReference>
<evidence type="ECO:0000256" key="4">
    <source>
        <dbReference type="ARBA" id="ARBA00004556"/>
    </source>
</evidence>
<feature type="compositionally biased region" description="Basic and acidic residues" evidence="18">
    <location>
        <begin position="45"/>
        <end position="54"/>
    </location>
</feature>
<keyword evidence="11" id="KW-0509">mRNA transport</keyword>
<evidence type="ECO:0000256" key="8">
    <source>
        <dbReference type="ARBA" id="ARBA00022490"/>
    </source>
</evidence>
<organism evidence="21 22">
    <name type="scientific">Rotaria magnacalcarata</name>
    <dbReference type="NCBI Taxonomy" id="392030"/>
    <lineage>
        <taxon>Eukaryota</taxon>
        <taxon>Metazoa</taxon>
        <taxon>Spiralia</taxon>
        <taxon>Gnathifera</taxon>
        <taxon>Rotifera</taxon>
        <taxon>Eurotatoria</taxon>
        <taxon>Bdelloidea</taxon>
        <taxon>Philodinida</taxon>
        <taxon>Philodinidae</taxon>
        <taxon>Rotaria</taxon>
    </lineage>
</organism>
<evidence type="ECO:0000256" key="9">
    <source>
        <dbReference type="ARBA" id="ARBA00022664"/>
    </source>
</evidence>
<feature type="compositionally biased region" description="Basic residues" evidence="18">
    <location>
        <begin position="9"/>
        <end position="18"/>
    </location>
</feature>
<dbReference type="EMBL" id="CAJOBJ010378111">
    <property type="protein sequence ID" value="CAF5226376.1"/>
    <property type="molecule type" value="Genomic_DNA"/>
</dbReference>
<protein>
    <recommendedName>
        <fullName evidence="6">Protein CASC3</fullName>
    </recommendedName>
</protein>
<keyword evidence="15" id="KW-0508">mRNA splicing</keyword>